<dbReference type="EMBL" id="AP012320">
    <property type="protein sequence ID" value="BAL94348.1"/>
    <property type="molecule type" value="Genomic_DNA"/>
</dbReference>
<comment type="pathway">
    <text evidence="2">Alkene biosynthesis; ethylene biosynthesis via 2-oxoglutarate.</text>
</comment>
<evidence type="ECO:0000256" key="3">
    <source>
        <dbReference type="ARBA" id="ARBA00012293"/>
    </source>
</evidence>
<dbReference type="SUPFAM" id="SSF51197">
    <property type="entry name" value="Clavaminate synthase-like"/>
    <property type="match status" value="1"/>
</dbReference>
<comment type="catalytic activity">
    <reaction evidence="10">
        <text>L-arginine + 2-oxoglutarate + O2 = guanidine + L-glutamate 5-semialdehyde + succinate + CO2</text>
        <dbReference type="Rhea" id="RHEA:31535"/>
        <dbReference type="ChEBI" id="CHEBI:15379"/>
        <dbReference type="ChEBI" id="CHEBI:16526"/>
        <dbReference type="ChEBI" id="CHEBI:16810"/>
        <dbReference type="ChEBI" id="CHEBI:30031"/>
        <dbReference type="ChEBI" id="CHEBI:30087"/>
        <dbReference type="ChEBI" id="CHEBI:32682"/>
        <dbReference type="ChEBI" id="CHEBI:58066"/>
        <dbReference type="EC" id="1.14.20.7"/>
    </reaction>
</comment>
<protein>
    <recommendedName>
        <fullName evidence="5">2-oxoglutarate-dependent ethylene/succinate-forming enzyme</fullName>
        <ecNumber evidence="4">1.13.12.19</ecNumber>
        <ecNumber evidence="3">1.14.20.7</ecNumber>
    </recommendedName>
    <alternativeName>
        <fullName evidence="7">2-oxoglutarate dioxygenase (ethylene-forming)</fullName>
    </alternativeName>
    <alternativeName>
        <fullName evidence="8">2-oxoglutarate/L-arginine monooxygenase/decarboxylase (succinate-forming)</fullName>
    </alternativeName>
</protein>
<dbReference type="Pfam" id="PF03171">
    <property type="entry name" value="2OG-FeII_Oxy"/>
    <property type="match status" value="1"/>
</dbReference>
<dbReference type="InterPro" id="IPR050231">
    <property type="entry name" value="Iron_ascorbate_oxido_reductase"/>
</dbReference>
<evidence type="ECO:0000313" key="14">
    <source>
        <dbReference type="Proteomes" id="UP000007883"/>
    </source>
</evidence>
<dbReference type="EC" id="1.14.20.7" evidence="3"/>
<dbReference type="InterPro" id="IPR027443">
    <property type="entry name" value="IPNS-like_sf"/>
</dbReference>
<evidence type="ECO:0000313" key="13">
    <source>
        <dbReference type="EMBL" id="BAL94348.1"/>
    </source>
</evidence>
<name>I0HMW1_RUBGI</name>
<feature type="domain" description="Fe2OG dioxygenase" evidence="12">
    <location>
        <begin position="155"/>
        <end position="258"/>
    </location>
</feature>
<evidence type="ECO:0000256" key="1">
    <source>
        <dbReference type="ARBA" id="ARBA00001954"/>
    </source>
</evidence>
<dbReference type="RefSeq" id="WP_014427219.1">
    <property type="nucleotide sequence ID" value="NC_017075.1"/>
</dbReference>
<evidence type="ECO:0000256" key="6">
    <source>
        <dbReference type="ARBA" id="ARBA00022666"/>
    </source>
</evidence>
<evidence type="ECO:0000256" key="2">
    <source>
        <dbReference type="ARBA" id="ARBA00004767"/>
    </source>
</evidence>
<dbReference type="EC" id="1.13.12.19" evidence="4"/>
<dbReference type="InterPro" id="IPR026992">
    <property type="entry name" value="DIOX_N"/>
</dbReference>
<evidence type="ECO:0000259" key="12">
    <source>
        <dbReference type="PROSITE" id="PS51471"/>
    </source>
</evidence>
<comment type="similarity">
    <text evidence="11">Belongs to the iron/ascorbate-dependent oxidoreductase family.</text>
</comment>
<keyword evidence="14" id="KW-1185">Reference proteome</keyword>
<comment type="cofactor">
    <cofactor evidence="1">
        <name>Fe(2+)</name>
        <dbReference type="ChEBI" id="CHEBI:29033"/>
    </cofactor>
</comment>
<gene>
    <name evidence="13" type="ordered locus">RGE_10070</name>
</gene>
<dbReference type="GO" id="GO:0009693">
    <property type="term" value="P:ethylene biosynthetic process"/>
    <property type="evidence" value="ECO:0007669"/>
    <property type="project" value="UniProtKB-KW"/>
</dbReference>
<dbReference type="KEGG" id="rge:RGE_10070"/>
<dbReference type="STRING" id="983917.RGE_10070"/>
<keyword evidence="6" id="KW-0266">Ethylene biosynthesis</keyword>
<dbReference type="GO" id="GO:0046872">
    <property type="term" value="F:metal ion binding"/>
    <property type="evidence" value="ECO:0007669"/>
    <property type="project" value="UniProtKB-KW"/>
</dbReference>
<dbReference type="GO" id="GO:0102276">
    <property type="term" value="F:2-oxoglutarate oxygenase/decarboxylase (ethylene-forming) activity"/>
    <property type="evidence" value="ECO:0007669"/>
    <property type="project" value="UniProtKB-EC"/>
</dbReference>
<dbReference type="Proteomes" id="UP000007883">
    <property type="component" value="Chromosome"/>
</dbReference>
<dbReference type="Gene3D" id="2.60.120.330">
    <property type="entry name" value="B-lactam Antibiotic, Isopenicillin N Synthase, Chain"/>
    <property type="match status" value="1"/>
</dbReference>
<proteinExistence type="inferred from homology"/>
<organism evidence="13 14">
    <name type="scientific">Rubrivivax gelatinosus (strain NBRC 100245 / IL144)</name>
    <dbReference type="NCBI Taxonomy" id="983917"/>
    <lineage>
        <taxon>Bacteria</taxon>
        <taxon>Pseudomonadati</taxon>
        <taxon>Pseudomonadota</taxon>
        <taxon>Betaproteobacteria</taxon>
        <taxon>Burkholderiales</taxon>
        <taxon>Sphaerotilaceae</taxon>
        <taxon>Rubrivivax</taxon>
    </lineage>
</organism>
<evidence type="ECO:0000256" key="4">
    <source>
        <dbReference type="ARBA" id="ARBA00012531"/>
    </source>
</evidence>
<keyword evidence="11" id="KW-0479">Metal-binding</keyword>
<dbReference type="AlphaFoldDB" id="I0HMW1"/>
<evidence type="ECO:0000256" key="8">
    <source>
        <dbReference type="ARBA" id="ARBA00031282"/>
    </source>
</evidence>
<evidence type="ECO:0000256" key="10">
    <source>
        <dbReference type="ARBA" id="ARBA00049359"/>
    </source>
</evidence>
<dbReference type="InterPro" id="IPR044861">
    <property type="entry name" value="IPNS-like_FE2OG_OXY"/>
</dbReference>
<dbReference type="PANTHER" id="PTHR47990">
    <property type="entry name" value="2-OXOGLUTARATE (2OG) AND FE(II)-DEPENDENT OXYGENASE SUPERFAMILY PROTEIN-RELATED"/>
    <property type="match status" value="1"/>
</dbReference>
<sequence length="298" mass="32817">MSILLLDLDSAPPAELARRLDEALRADGFVAVTGHGVPEAVIAAAFDASRRFFALAEADKRRWHIDHWPLQRGFDPVGWQALDPNRPADLKESFYLGVEALGPNQWPDEALVPGFRAALDAYSAALRTLAARMMGLFELALALPAGHFDAYTRQPTCVTRLLHYPPAPAVVLPGQIGCGAHTDWGALTLLAQDDAGGLQVQRADGRWLDVEPVPGAFVVNIGDMTRRWTNDRWRSTMHRVVPRRVGIERWSIAYFFDLDVDAVVSPLPSCVDAAHPPRYAPITAGEHLAEMYRRTTVG</sequence>
<dbReference type="Pfam" id="PF14226">
    <property type="entry name" value="DIOX_N"/>
    <property type="match status" value="1"/>
</dbReference>
<dbReference type="eggNOG" id="COG3491">
    <property type="taxonomic scope" value="Bacteria"/>
</dbReference>
<reference evidence="13 14" key="1">
    <citation type="journal article" date="2012" name="J. Bacteriol.">
        <title>Complete genome sequence of phototrophic betaproteobacterium Rubrivivax gelatinosus IL144.</title>
        <authorList>
            <person name="Nagashima S."/>
            <person name="Kamimura A."/>
            <person name="Shimizu T."/>
            <person name="Nakamura-isaki S."/>
            <person name="Aono E."/>
            <person name="Sakamoto K."/>
            <person name="Ichikawa N."/>
            <person name="Nakazawa H."/>
            <person name="Sekine M."/>
            <person name="Yamazaki S."/>
            <person name="Fujita N."/>
            <person name="Shimada K."/>
            <person name="Hanada S."/>
            <person name="Nagashima K.V.P."/>
        </authorList>
    </citation>
    <scope>NUCLEOTIDE SEQUENCE [LARGE SCALE GENOMIC DNA]</scope>
    <source>
        <strain evidence="14">NBRC 100245 / IL144</strain>
    </source>
</reference>
<keyword evidence="11" id="KW-0408">Iron</keyword>
<dbReference type="PROSITE" id="PS51471">
    <property type="entry name" value="FE2OG_OXY"/>
    <property type="match status" value="1"/>
</dbReference>
<evidence type="ECO:0000256" key="7">
    <source>
        <dbReference type="ARBA" id="ARBA00031011"/>
    </source>
</evidence>
<keyword evidence="11" id="KW-0560">Oxidoreductase</keyword>
<comment type="catalytic activity">
    <reaction evidence="9">
        <text>2-oxoglutarate + O2 + 2 H(+) = ethene + 3 CO2 + H2O</text>
        <dbReference type="Rhea" id="RHEA:31523"/>
        <dbReference type="ChEBI" id="CHEBI:15377"/>
        <dbReference type="ChEBI" id="CHEBI:15378"/>
        <dbReference type="ChEBI" id="CHEBI:15379"/>
        <dbReference type="ChEBI" id="CHEBI:16526"/>
        <dbReference type="ChEBI" id="CHEBI:16810"/>
        <dbReference type="ChEBI" id="CHEBI:18153"/>
        <dbReference type="EC" id="1.13.12.19"/>
    </reaction>
</comment>
<evidence type="ECO:0000256" key="5">
    <source>
        <dbReference type="ARBA" id="ARBA00019045"/>
    </source>
</evidence>
<dbReference type="InterPro" id="IPR005123">
    <property type="entry name" value="Oxoglu/Fe-dep_dioxygenase_dom"/>
</dbReference>
<accession>I0HMW1</accession>
<evidence type="ECO:0000256" key="9">
    <source>
        <dbReference type="ARBA" id="ARBA00047725"/>
    </source>
</evidence>
<dbReference type="HOGENOM" id="CLU_010119_6_1_4"/>
<dbReference type="PATRIC" id="fig|983917.3.peg.982"/>
<evidence type="ECO:0000256" key="11">
    <source>
        <dbReference type="RuleBase" id="RU003682"/>
    </source>
</evidence>